<comment type="caution">
    <text evidence="1">The sequence shown here is derived from an EMBL/GenBank/DDBJ whole genome shotgun (WGS) entry which is preliminary data.</text>
</comment>
<protein>
    <submittedName>
        <fullName evidence="1">Uncharacterized protein</fullName>
    </submittedName>
</protein>
<accession>A0A8J4VPV8</accession>
<reference evidence="1" key="1">
    <citation type="submission" date="2020-03" db="EMBL/GenBank/DDBJ databases">
        <title>Castanea mollissima Vanexum genome sequencing.</title>
        <authorList>
            <person name="Staton M."/>
        </authorList>
    </citation>
    <scope>NUCLEOTIDE SEQUENCE</scope>
    <source>
        <tissue evidence="1">Leaf</tissue>
    </source>
</reference>
<dbReference type="AlphaFoldDB" id="A0A8J4VPV8"/>
<name>A0A8J4VPV8_9ROSI</name>
<keyword evidence="2" id="KW-1185">Reference proteome</keyword>
<proteinExistence type="predicted"/>
<gene>
    <name evidence="1" type="ORF">CMV_018177</name>
</gene>
<evidence type="ECO:0000313" key="1">
    <source>
        <dbReference type="EMBL" id="KAF3956726.1"/>
    </source>
</evidence>
<dbReference type="Proteomes" id="UP000737018">
    <property type="component" value="Unassembled WGS sequence"/>
</dbReference>
<organism evidence="1 2">
    <name type="scientific">Castanea mollissima</name>
    <name type="common">Chinese chestnut</name>
    <dbReference type="NCBI Taxonomy" id="60419"/>
    <lineage>
        <taxon>Eukaryota</taxon>
        <taxon>Viridiplantae</taxon>
        <taxon>Streptophyta</taxon>
        <taxon>Embryophyta</taxon>
        <taxon>Tracheophyta</taxon>
        <taxon>Spermatophyta</taxon>
        <taxon>Magnoliopsida</taxon>
        <taxon>eudicotyledons</taxon>
        <taxon>Gunneridae</taxon>
        <taxon>Pentapetalae</taxon>
        <taxon>rosids</taxon>
        <taxon>fabids</taxon>
        <taxon>Fagales</taxon>
        <taxon>Fagaceae</taxon>
        <taxon>Castanea</taxon>
    </lineage>
</organism>
<evidence type="ECO:0000313" key="2">
    <source>
        <dbReference type="Proteomes" id="UP000737018"/>
    </source>
</evidence>
<dbReference type="EMBL" id="JRKL02003007">
    <property type="protein sequence ID" value="KAF3956726.1"/>
    <property type="molecule type" value="Genomic_DNA"/>
</dbReference>
<sequence>MISLIPTCANGLRGLPQTLQPPELPFMTSAAACSEPSLVSSNDYPYPRSLLCSLCWWGGASCGCDEEDFKTSIGFYSVILHTTLPEIRRVCKTWSPLVACIVRTNGYQHMWCHWCGQV</sequence>